<evidence type="ECO:0000313" key="1">
    <source>
        <dbReference type="EMBL" id="KFL29521.1"/>
    </source>
</evidence>
<name>A0A087LY18_9HYPH</name>
<dbReference type="STRING" id="46914.JP75_20290"/>
<dbReference type="OrthoDB" id="154708at2"/>
<reference evidence="1 2" key="1">
    <citation type="submission" date="2014-08" db="EMBL/GenBank/DDBJ databases">
        <authorList>
            <person name="Hassan Y.I."/>
            <person name="Lepp D."/>
            <person name="Zhou T."/>
        </authorList>
    </citation>
    <scope>NUCLEOTIDE SEQUENCE [LARGE SCALE GENOMIC DNA]</scope>
    <source>
        <strain evidence="1 2">IFO13584</strain>
    </source>
</reference>
<dbReference type="EMBL" id="JQGC01000024">
    <property type="protein sequence ID" value="KFL29521.1"/>
    <property type="molecule type" value="Genomic_DNA"/>
</dbReference>
<accession>A0A087LY18</accession>
<gene>
    <name evidence="1" type="ORF">JP75_20290</name>
</gene>
<organism evidence="1 2">
    <name type="scientific">Devosia riboflavina</name>
    <dbReference type="NCBI Taxonomy" id="46914"/>
    <lineage>
        <taxon>Bacteria</taxon>
        <taxon>Pseudomonadati</taxon>
        <taxon>Pseudomonadota</taxon>
        <taxon>Alphaproteobacteria</taxon>
        <taxon>Hyphomicrobiales</taxon>
        <taxon>Devosiaceae</taxon>
        <taxon>Devosia</taxon>
    </lineage>
</organism>
<dbReference type="Proteomes" id="UP000028981">
    <property type="component" value="Unassembled WGS sequence"/>
</dbReference>
<proteinExistence type="predicted"/>
<sequence length="167" mass="18686">METDFSADCGKCFALCCTALSFERGRQFGHDKAAGQPCHNLAGDFRCTIHARREELGYDGCEEFDCLGAGQRASAIFAAENWRRDPPIARRLYASFSLLLRLQEMRRALVTAAELDIGEDLHGERLALLEQLATQADSLREDIGEEASKLLKACREFLRQLRFVIAA</sequence>
<evidence type="ECO:0008006" key="3">
    <source>
        <dbReference type="Google" id="ProtNLM"/>
    </source>
</evidence>
<comment type="caution">
    <text evidence="1">The sequence shown here is derived from an EMBL/GenBank/DDBJ whole genome shotgun (WGS) entry which is preliminary data.</text>
</comment>
<protein>
    <recommendedName>
        <fullName evidence="3">Pentapeptide repeat-containing protein</fullName>
    </recommendedName>
</protein>
<dbReference type="RefSeq" id="WP_035086230.1">
    <property type="nucleotide sequence ID" value="NZ_JQGC01000024.1"/>
</dbReference>
<dbReference type="AlphaFoldDB" id="A0A087LY18"/>
<keyword evidence="2" id="KW-1185">Reference proteome</keyword>
<evidence type="ECO:0000313" key="2">
    <source>
        <dbReference type="Proteomes" id="UP000028981"/>
    </source>
</evidence>